<comment type="caution">
    <text evidence="1">The sequence shown here is derived from an EMBL/GenBank/DDBJ whole genome shotgun (WGS) entry which is preliminary data.</text>
</comment>
<gene>
    <name evidence="1" type="ORF">HHL22_12135</name>
</gene>
<accession>A0A7Y0FN01</accession>
<proteinExistence type="predicted"/>
<protein>
    <submittedName>
        <fullName evidence="1">Uncharacterized protein</fullName>
    </submittedName>
</protein>
<dbReference type="RefSeq" id="WP_169531600.1">
    <property type="nucleotide sequence ID" value="NZ_JABBGH010000002.1"/>
</dbReference>
<keyword evidence="2" id="KW-1185">Reference proteome</keyword>
<organism evidence="1 2">
    <name type="scientific">Hymenobacter polaris</name>
    <dbReference type="NCBI Taxonomy" id="2682546"/>
    <lineage>
        <taxon>Bacteria</taxon>
        <taxon>Pseudomonadati</taxon>
        <taxon>Bacteroidota</taxon>
        <taxon>Cytophagia</taxon>
        <taxon>Cytophagales</taxon>
        <taxon>Hymenobacteraceae</taxon>
        <taxon>Hymenobacter</taxon>
    </lineage>
</organism>
<evidence type="ECO:0000313" key="1">
    <source>
        <dbReference type="EMBL" id="NML65954.1"/>
    </source>
</evidence>
<name>A0A7Y0FN01_9BACT</name>
<dbReference type="EMBL" id="JABBGH010000002">
    <property type="protein sequence ID" value="NML65954.1"/>
    <property type="molecule type" value="Genomic_DNA"/>
</dbReference>
<dbReference type="Proteomes" id="UP000559626">
    <property type="component" value="Unassembled WGS sequence"/>
</dbReference>
<dbReference type="PROSITE" id="PS51257">
    <property type="entry name" value="PROKAR_LIPOPROTEIN"/>
    <property type="match status" value="1"/>
</dbReference>
<reference evidence="1 2" key="1">
    <citation type="submission" date="2020-04" db="EMBL/GenBank/DDBJ databases">
        <title>Hymenobacter polaris sp. nov., isolated from Arctic soil.</title>
        <authorList>
            <person name="Dahal R.H."/>
        </authorList>
    </citation>
    <scope>NUCLEOTIDE SEQUENCE [LARGE SCALE GENOMIC DNA]</scope>
    <source>
        <strain evidence="1 2">RP-2-7</strain>
    </source>
</reference>
<dbReference type="AlphaFoldDB" id="A0A7Y0FN01"/>
<evidence type="ECO:0000313" key="2">
    <source>
        <dbReference type="Proteomes" id="UP000559626"/>
    </source>
</evidence>
<sequence>MRAPLIISLLLATACLLAGPLGWAQRPAVAPLMPATPVVVLPTPKLGVEIQPKKPAAPASTAASPQAQPGILWPLCIINGRYLTSMSVLNAINPQQITKLDIYKQGSGPMQWRSLTAAGLVSLALKTKPRIKLQARSLAAIKRGLKLRGPVRFELNGAPIQDESLQLVADAIAGFDITRAAPQTAAATVVNIRLVPYTSQPTVHPPGTIMIRGLAQH</sequence>